<comment type="similarity">
    <text evidence="1">Belongs to the sigma-70 factor family. ECF subfamily.</text>
</comment>
<dbReference type="InterPro" id="IPR036388">
    <property type="entry name" value="WH-like_DNA-bd_sf"/>
</dbReference>
<dbReference type="NCBIfam" id="TIGR02937">
    <property type="entry name" value="sigma70-ECF"/>
    <property type="match status" value="1"/>
</dbReference>
<keyword evidence="2" id="KW-0805">Transcription regulation</keyword>
<evidence type="ECO:0000259" key="6">
    <source>
        <dbReference type="Pfam" id="PF08281"/>
    </source>
</evidence>
<dbReference type="SUPFAM" id="SSF88659">
    <property type="entry name" value="Sigma3 and sigma4 domains of RNA polymerase sigma factors"/>
    <property type="match status" value="1"/>
</dbReference>
<dbReference type="InterPro" id="IPR013324">
    <property type="entry name" value="RNA_pol_sigma_r3/r4-like"/>
</dbReference>
<feature type="domain" description="RNA polymerase sigma-70 region 2" evidence="5">
    <location>
        <begin position="13"/>
        <end position="75"/>
    </location>
</feature>
<name>A0ABT5IEG5_9CAUL</name>
<dbReference type="Pfam" id="PF04542">
    <property type="entry name" value="Sigma70_r2"/>
    <property type="match status" value="1"/>
</dbReference>
<evidence type="ECO:0000313" key="8">
    <source>
        <dbReference type="Proteomes" id="UP001216595"/>
    </source>
</evidence>
<evidence type="ECO:0000313" key="7">
    <source>
        <dbReference type="EMBL" id="MDC7694333.1"/>
    </source>
</evidence>
<gene>
    <name evidence="7" type="ORF">PQU94_08570</name>
</gene>
<keyword evidence="8" id="KW-1185">Reference proteome</keyword>
<dbReference type="Gene3D" id="1.10.1740.10">
    <property type="match status" value="1"/>
</dbReference>
<proteinExistence type="inferred from homology"/>
<evidence type="ECO:0000259" key="5">
    <source>
        <dbReference type="Pfam" id="PF04542"/>
    </source>
</evidence>
<keyword evidence="3" id="KW-0731">Sigma factor</keyword>
<accession>A0ABT5IEG5</accession>
<evidence type="ECO:0000256" key="1">
    <source>
        <dbReference type="ARBA" id="ARBA00010641"/>
    </source>
</evidence>
<dbReference type="InterPro" id="IPR039425">
    <property type="entry name" value="RNA_pol_sigma-70-like"/>
</dbReference>
<feature type="domain" description="RNA polymerase sigma factor 70 region 4 type 2" evidence="6">
    <location>
        <begin position="104"/>
        <end position="156"/>
    </location>
</feature>
<organism evidence="7 8">
    <name type="scientific">Asticcacaulis currens</name>
    <dbReference type="NCBI Taxonomy" id="2984210"/>
    <lineage>
        <taxon>Bacteria</taxon>
        <taxon>Pseudomonadati</taxon>
        <taxon>Pseudomonadota</taxon>
        <taxon>Alphaproteobacteria</taxon>
        <taxon>Caulobacterales</taxon>
        <taxon>Caulobacteraceae</taxon>
        <taxon>Asticcacaulis</taxon>
    </lineage>
</organism>
<dbReference type="InterPro" id="IPR013249">
    <property type="entry name" value="RNA_pol_sigma70_r4_t2"/>
</dbReference>
<keyword evidence="4" id="KW-0804">Transcription</keyword>
<dbReference type="Pfam" id="PF08281">
    <property type="entry name" value="Sigma70_r4_2"/>
    <property type="match status" value="1"/>
</dbReference>
<reference evidence="7 8" key="1">
    <citation type="submission" date="2023-01" db="EMBL/GenBank/DDBJ databases">
        <title>Novel species of the genus Asticcacaulis isolated from rivers.</title>
        <authorList>
            <person name="Lu H."/>
        </authorList>
    </citation>
    <scope>NUCLEOTIDE SEQUENCE [LARGE SCALE GENOMIC DNA]</scope>
    <source>
        <strain evidence="7 8">DXS10W</strain>
    </source>
</reference>
<evidence type="ECO:0000256" key="4">
    <source>
        <dbReference type="ARBA" id="ARBA00023163"/>
    </source>
</evidence>
<evidence type="ECO:0000256" key="3">
    <source>
        <dbReference type="ARBA" id="ARBA00023082"/>
    </source>
</evidence>
<dbReference type="RefSeq" id="WP_272741046.1">
    <property type="nucleotide sequence ID" value="NZ_JAQQKW010000004.1"/>
</dbReference>
<protein>
    <submittedName>
        <fullName evidence="7">Sigma-70 family RNA polymerase sigma factor</fullName>
    </submittedName>
</protein>
<evidence type="ECO:0000256" key="2">
    <source>
        <dbReference type="ARBA" id="ARBA00023015"/>
    </source>
</evidence>
<sequence length="172" mass="19816">MPPAPLPFPWIADERQRLSRFVAGKVRDHALREDVVQETLARLVAYVRDHPVDNIAALARRIALNLISDHFRAARLRPTEAIEDTLACDNPLPEQVLMHKQRLEAFTEALKDMPPLRRDVLIRRRLHGESCSDIARSLNLSVDAVEKHITRGLRQLHETLAKAEQKRKRYDT</sequence>
<dbReference type="Gene3D" id="1.10.10.10">
    <property type="entry name" value="Winged helix-like DNA-binding domain superfamily/Winged helix DNA-binding domain"/>
    <property type="match status" value="1"/>
</dbReference>
<dbReference type="Proteomes" id="UP001216595">
    <property type="component" value="Unassembled WGS sequence"/>
</dbReference>
<comment type="caution">
    <text evidence="7">The sequence shown here is derived from an EMBL/GenBank/DDBJ whole genome shotgun (WGS) entry which is preliminary data.</text>
</comment>
<dbReference type="InterPro" id="IPR007627">
    <property type="entry name" value="RNA_pol_sigma70_r2"/>
</dbReference>
<dbReference type="InterPro" id="IPR014284">
    <property type="entry name" value="RNA_pol_sigma-70_dom"/>
</dbReference>
<dbReference type="PANTHER" id="PTHR43133:SF63">
    <property type="entry name" value="RNA POLYMERASE SIGMA FACTOR FECI-RELATED"/>
    <property type="match status" value="1"/>
</dbReference>
<dbReference type="PANTHER" id="PTHR43133">
    <property type="entry name" value="RNA POLYMERASE ECF-TYPE SIGMA FACTO"/>
    <property type="match status" value="1"/>
</dbReference>
<dbReference type="InterPro" id="IPR013325">
    <property type="entry name" value="RNA_pol_sigma_r2"/>
</dbReference>
<dbReference type="EMBL" id="JAQQKW010000004">
    <property type="protein sequence ID" value="MDC7694333.1"/>
    <property type="molecule type" value="Genomic_DNA"/>
</dbReference>
<dbReference type="SUPFAM" id="SSF88946">
    <property type="entry name" value="Sigma2 domain of RNA polymerase sigma factors"/>
    <property type="match status" value="1"/>
</dbReference>